<comment type="subcellular location">
    <subcellularLocation>
        <location evidence="1 8">Nucleus</location>
    </subcellularLocation>
</comment>
<evidence type="ECO:0000313" key="10">
    <source>
        <dbReference type="EMBL" id="KAF2773732.1"/>
    </source>
</evidence>
<dbReference type="EMBL" id="ML995810">
    <property type="protein sequence ID" value="KAF2773732.1"/>
    <property type="molecule type" value="Genomic_DNA"/>
</dbReference>
<keyword evidence="4 8" id="KW-0805">Transcription regulation</keyword>
<dbReference type="GO" id="GO:0016592">
    <property type="term" value="C:mediator complex"/>
    <property type="evidence" value="ECO:0007669"/>
    <property type="project" value="InterPro"/>
</dbReference>
<feature type="compositionally biased region" description="Basic and acidic residues" evidence="9">
    <location>
        <begin position="158"/>
        <end position="168"/>
    </location>
</feature>
<feature type="compositionally biased region" description="Basic and acidic residues" evidence="9">
    <location>
        <begin position="218"/>
        <end position="248"/>
    </location>
</feature>
<feature type="compositionally biased region" description="Low complexity" evidence="9">
    <location>
        <begin position="147"/>
        <end position="157"/>
    </location>
</feature>
<dbReference type="OrthoDB" id="1929813at2759"/>
<keyword evidence="5 8" id="KW-0804">Transcription</keyword>
<evidence type="ECO:0000256" key="9">
    <source>
        <dbReference type="SAM" id="MobiDB-lite"/>
    </source>
</evidence>
<evidence type="ECO:0000256" key="2">
    <source>
        <dbReference type="ARBA" id="ARBA00009626"/>
    </source>
</evidence>
<evidence type="ECO:0000256" key="5">
    <source>
        <dbReference type="ARBA" id="ARBA00023163"/>
    </source>
</evidence>
<dbReference type="Pfam" id="PF10018">
    <property type="entry name" value="Med4"/>
    <property type="match status" value="1"/>
</dbReference>
<dbReference type="GO" id="GO:0006357">
    <property type="term" value="P:regulation of transcription by RNA polymerase II"/>
    <property type="evidence" value="ECO:0007669"/>
    <property type="project" value="InterPro"/>
</dbReference>
<evidence type="ECO:0000256" key="6">
    <source>
        <dbReference type="ARBA" id="ARBA00023242"/>
    </source>
</evidence>
<dbReference type="GO" id="GO:0003712">
    <property type="term" value="F:transcription coregulator activity"/>
    <property type="evidence" value="ECO:0007669"/>
    <property type="project" value="InterPro"/>
</dbReference>
<keyword evidence="8" id="KW-0010">Activator</keyword>
<evidence type="ECO:0000256" key="4">
    <source>
        <dbReference type="ARBA" id="ARBA00023015"/>
    </source>
</evidence>
<dbReference type="Proteomes" id="UP000799436">
    <property type="component" value="Unassembled WGS sequence"/>
</dbReference>
<name>A0A6G1LMF1_9PEZI</name>
<evidence type="ECO:0000313" key="11">
    <source>
        <dbReference type="Proteomes" id="UP000799436"/>
    </source>
</evidence>
<dbReference type="AlphaFoldDB" id="A0A6G1LMF1"/>
<dbReference type="InterPro" id="IPR019258">
    <property type="entry name" value="Mediator_Med4"/>
</dbReference>
<comment type="function">
    <text evidence="8">Component of the Mediator complex, a coactivator involved in the regulated transcription of nearly all RNA polymerase II-dependent genes. Mediator functions as a bridge to convey information from gene-specific regulatory proteins to the basal RNA polymerase II transcription machinery. Mediator is recruited to promoters by direct interactions with regulatory proteins and serves as a scaffold for the assembly of a functional preinitiation complex with RNA polymerase II and the general transcription factors.</text>
</comment>
<evidence type="ECO:0000256" key="3">
    <source>
        <dbReference type="ARBA" id="ARBA00020629"/>
    </source>
</evidence>
<keyword evidence="6 8" id="KW-0539">Nucleus</keyword>
<gene>
    <name evidence="8" type="primary">MED4</name>
    <name evidence="10" type="ORF">EJ03DRAFT_347698</name>
</gene>
<feature type="region of interest" description="Disordered" evidence="9">
    <location>
        <begin position="146"/>
        <end position="173"/>
    </location>
</feature>
<feature type="region of interest" description="Disordered" evidence="9">
    <location>
        <begin position="207"/>
        <end position="266"/>
    </location>
</feature>
<sequence>MDAQFQTSFQRMEQALQRLTDAIAAYNPSTKAADELVAADGALSANLKQLVHHQRNHLRIQELKRITDKNDEKLKNHIRLLAELRKEIAAIPSTERTTSTRQASVDELLSYAKFLSPTTVPPTLRRKQDVMVKTDPTDALHVTNGMATPPAGAQEADAAAKVDNTEVKDEQDEAPANPYIAWEPWPSQGAVLSGALADIQRMVEAGQDPASILTPAEQQERERLRAEEKEREEREELERLREKRERGQFDTYDSRFANAGVFNPDD</sequence>
<reference evidence="10" key="1">
    <citation type="journal article" date="2020" name="Stud. Mycol.">
        <title>101 Dothideomycetes genomes: a test case for predicting lifestyles and emergence of pathogens.</title>
        <authorList>
            <person name="Haridas S."/>
            <person name="Albert R."/>
            <person name="Binder M."/>
            <person name="Bloem J."/>
            <person name="Labutti K."/>
            <person name="Salamov A."/>
            <person name="Andreopoulos B."/>
            <person name="Baker S."/>
            <person name="Barry K."/>
            <person name="Bills G."/>
            <person name="Bluhm B."/>
            <person name="Cannon C."/>
            <person name="Castanera R."/>
            <person name="Culley D."/>
            <person name="Daum C."/>
            <person name="Ezra D."/>
            <person name="Gonzalez J."/>
            <person name="Henrissat B."/>
            <person name="Kuo A."/>
            <person name="Liang C."/>
            <person name="Lipzen A."/>
            <person name="Lutzoni F."/>
            <person name="Magnuson J."/>
            <person name="Mondo S."/>
            <person name="Nolan M."/>
            <person name="Ohm R."/>
            <person name="Pangilinan J."/>
            <person name="Park H.-J."/>
            <person name="Ramirez L."/>
            <person name="Alfaro M."/>
            <person name="Sun H."/>
            <person name="Tritt A."/>
            <person name="Yoshinaga Y."/>
            <person name="Zwiers L.-H."/>
            <person name="Turgeon B."/>
            <person name="Goodwin S."/>
            <person name="Spatafora J."/>
            <person name="Crous P."/>
            <person name="Grigoriev I."/>
        </authorList>
    </citation>
    <scope>NUCLEOTIDE SEQUENCE</scope>
    <source>
        <strain evidence="10">CBS 116005</strain>
    </source>
</reference>
<keyword evidence="11" id="KW-1185">Reference proteome</keyword>
<organism evidence="10 11">
    <name type="scientific">Teratosphaeria nubilosa</name>
    <dbReference type="NCBI Taxonomy" id="161662"/>
    <lineage>
        <taxon>Eukaryota</taxon>
        <taxon>Fungi</taxon>
        <taxon>Dikarya</taxon>
        <taxon>Ascomycota</taxon>
        <taxon>Pezizomycotina</taxon>
        <taxon>Dothideomycetes</taxon>
        <taxon>Dothideomycetidae</taxon>
        <taxon>Mycosphaerellales</taxon>
        <taxon>Teratosphaeriaceae</taxon>
        <taxon>Teratosphaeria</taxon>
    </lineage>
</organism>
<evidence type="ECO:0000256" key="1">
    <source>
        <dbReference type="ARBA" id="ARBA00004123"/>
    </source>
</evidence>
<accession>A0A6G1LMF1</accession>
<evidence type="ECO:0000256" key="8">
    <source>
        <dbReference type="RuleBase" id="RU364141"/>
    </source>
</evidence>
<proteinExistence type="inferred from homology"/>
<evidence type="ECO:0000256" key="7">
    <source>
        <dbReference type="ARBA" id="ARBA00031257"/>
    </source>
</evidence>
<comment type="similarity">
    <text evidence="2 8">Belongs to the Mediator complex subunit 4 family.</text>
</comment>
<comment type="subunit">
    <text evidence="8">Component of the Mediator complex.</text>
</comment>
<protein>
    <recommendedName>
        <fullName evidence="3 8">Mediator of RNA polymerase II transcription subunit 4</fullName>
    </recommendedName>
    <alternativeName>
        <fullName evidence="7 8">Mediator complex subunit 4</fullName>
    </alternativeName>
</protein>